<feature type="domain" description="Restriction system protein Mrr-like N-terminal" evidence="1">
    <location>
        <begin position="17"/>
        <end position="109"/>
    </location>
</feature>
<name>A0ABN5ALB3_9BACI</name>
<dbReference type="Pfam" id="PF14338">
    <property type="entry name" value="Mrr_N"/>
    <property type="match status" value="1"/>
</dbReference>
<keyword evidence="3" id="KW-1185">Reference proteome</keyword>
<evidence type="ECO:0000259" key="1">
    <source>
        <dbReference type="Pfam" id="PF14338"/>
    </source>
</evidence>
<dbReference type="GeneID" id="92853499"/>
<dbReference type="InterPro" id="IPR025745">
    <property type="entry name" value="Mrr-like_N_dom"/>
</dbReference>
<dbReference type="RefSeq" id="WP_006637093.1">
    <property type="nucleotide sequence ID" value="NZ_BORD01000006.1"/>
</dbReference>
<sequence length="112" mass="13059">MTCRQKFKKGMLPPASKFRLEILTLLKERGNEGALIRELYPEIANNLNLSYEQREILVNSKAELRYHNFSRSACTTLAKKGLVRGKEEIEDKSRANRWFISKKGINYLNQIK</sequence>
<dbReference type="Proteomes" id="UP000196877">
    <property type="component" value="Chromosome"/>
</dbReference>
<protein>
    <recommendedName>
        <fullName evidence="1">Restriction system protein Mrr-like N-terminal domain-containing protein</fullName>
    </recommendedName>
</protein>
<proteinExistence type="predicted"/>
<accession>A0ABN5ALB3</accession>
<reference evidence="2 3" key="1">
    <citation type="submission" date="2017-06" db="EMBL/GenBank/DDBJ databases">
        <title>Genome sequence of Bacillus sonorensis strain SRCM101395.</title>
        <authorList>
            <person name="Cho S.H."/>
        </authorList>
    </citation>
    <scope>NUCLEOTIDE SEQUENCE [LARGE SCALE GENOMIC DNA]</scope>
    <source>
        <strain evidence="2 3">SRCM101395</strain>
    </source>
</reference>
<dbReference type="EMBL" id="CP021920">
    <property type="protein sequence ID" value="ASB89060.1"/>
    <property type="molecule type" value="Genomic_DNA"/>
</dbReference>
<organism evidence="2 3">
    <name type="scientific">Bacillus sonorensis</name>
    <dbReference type="NCBI Taxonomy" id="119858"/>
    <lineage>
        <taxon>Bacteria</taxon>
        <taxon>Bacillati</taxon>
        <taxon>Bacillota</taxon>
        <taxon>Bacilli</taxon>
        <taxon>Bacillales</taxon>
        <taxon>Bacillaceae</taxon>
        <taxon>Bacillus</taxon>
    </lineage>
</organism>
<evidence type="ECO:0000313" key="2">
    <source>
        <dbReference type="EMBL" id="ASB89060.1"/>
    </source>
</evidence>
<gene>
    <name evidence="2" type="ORF">S101395_02553</name>
</gene>
<evidence type="ECO:0000313" key="3">
    <source>
        <dbReference type="Proteomes" id="UP000196877"/>
    </source>
</evidence>